<dbReference type="Pfam" id="PF13304">
    <property type="entry name" value="AAA_21"/>
    <property type="match status" value="1"/>
</dbReference>
<dbReference type="Proteomes" id="UP000199397">
    <property type="component" value="Unassembled WGS sequence"/>
</dbReference>
<dbReference type="InterPro" id="IPR027417">
    <property type="entry name" value="P-loop_NTPase"/>
</dbReference>
<dbReference type="EMBL" id="FNQP01000013">
    <property type="protein sequence ID" value="SEA78347.1"/>
    <property type="molecule type" value="Genomic_DNA"/>
</dbReference>
<dbReference type="PANTHER" id="PTHR40396">
    <property type="entry name" value="ATPASE-LIKE PROTEIN"/>
    <property type="match status" value="1"/>
</dbReference>
<evidence type="ECO:0000313" key="2">
    <source>
        <dbReference type="EMBL" id="SEA78347.1"/>
    </source>
</evidence>
<keyword evidence="3" id="KW-1185">Reference proteome</keyword>
<accession>A0A1H4E0L6</accession>
<dbReference type="PIRSF" id="PIRSF029347">
    <property type="entry name" value="RecF"/>
    <property type="match status" value="1"/>
</dbReference>
<name>A0A1H4E0L6_9GAMM</name>
<dbReference type="SUPFAM" id="SSF52540">
    <property type="entry name" value="P-loop containing nucleoside triphosphate hydrolases"/>
    <property type="match status" value="1"/>
</dbReference>
<dbReference type="InterPro" id="IPR014555">
    <property type="entry name" value="RecF-like"/>
</dbReference>
<dbReference type="Gene3D" id="3.40.50.300">
    <property type="entry name" value="P-loop containing nucleotide triphosphate hydrolases"/>
    <property type="match status" value="1"/>
</dbReference>
<proteinExistence type="predicted"/>
<protein>
    <submittedName>
        <fullName evidence="2">Predicted ATPase</fullName>
    </submittedName>
</protein>
<dbReference type="STRING" id="525918.SAMN05660964_02435"/>
<reference evidence="2 3" key="1">
    <citation type="submission" date="2016-10" db="EMBL/GenBank/DDBJ databases">
        <authorList>
            <person name="de Groot N.N."/>
        </authorList>
    </citation>
    <scope>NUCLEOTIDE SEQUENCE [LARGE SCALE GENOMIC DNA]</scope>
    <source>
        <strain evidence="2 3">DSM 21228</strain>
    </source>
</reference>
<dbReference type="PANTHER" id="PTHR40396:SF1">
    <property type="entry name" value="ATPASE AAA-TYPE CORE DOMAIN-CONTAINING PROTEIN"/>
    <property type="match status" value="1"/>
</dbReference>
<dbReference type="InterPro" id="IPR003959">
    <property type="entry name" value="ATPase_AAA_core"/>
</dbReference>
<gene>
    <name evidence="2" type="ORF">SAMN05660964_02435</name>
</gene>
<dbReference type="RefSeq" id="WP_175517924.1">
    <property type="nucleotide sequence ID" value="NZ_FNQP01000013.1"/>
</dbReference>
<feature type="domain" description="ATPase AAA-type core" evidence="1">
    <location>
        <begin position="27"/>
        <end position="319"/>
    </location>
</feature>
<sequence>MSVFIKKLHIRGFKSLDDLRVENMGCFSVFAGANGSGKSNFFDALDFVGQFIRNGVEAAVNQQGGYQHFRPAKHPYPSAAPKFRFVLVCELGGKQYHYTLILHNLDSKAGIEERLLIDGKISLSRKWGENNKPIVDDKEQNLSENHSALLLYDNLPLREFLTNVRIYRIQPLRAAQANRGAEDSSVLHRDGGNLASVLQRLERDKNTREQIIEWMEMVVSGLEKISIGRKNLTQTTGISFKEVGTKESFPANMVSDGTMYLLCLLVAIFDAPKKYGMILLEEPEQGLHPKAIQEMVNLMRESAHERSPVWITTHSEAIVRQLQLHEFWMVNKHLGRTTLKHASDGRLTDEDLAPLSLDELWLSNLFDGGVPW</sequence>
<dbReference type="GO" id="GO:0016887">
    <property type="term" value="F:ATP hydrolysis activity"/>
    <property type="evidence" value="ECO:0007669"/>
    <property type="project" value="InterPro"/>
</dbReference>
<evidence type="ECO:0000259" key="1">
    <source>
        <dbReference type="Pfam" id="PF13304"/>
    </source>
</evidence>
<dbReference type="AlphaFoldDB" id="A0A1H4E0L6"/>
<evidence type="ECO:0000313" key="3">
    <source>
        <dbReference type="Proteomes" id="UP000199397"/>
    </source>
</evidence>
<organism evidence="2 3">
    <name type="scientific">Thiothrix caldifontis</name>
    <dbReference type="NCBI Taxonomy" id="525918"/>
    <lineage>
        <taxon>Bacteria</taxon>
        <taxon>Pseudomonadati</taxon>
        <taxon>Pseudomonadota</taxon>
        <taxon>Gammaproteobacteria</taxon>
        <taxon>Thiotrichales</taxon>
        <taxon>Thiotrichaceae</taxon>
        <taxon>Thiothrix</taxon>
    </lineage>
</organism>
<dbReference type="GO" id="GO:0005524">
    <property type="term" value="F:ATP binding"/>
    <property type="evidence" value="ECO:0007669"/>
    <property type="project" value="InterPro"/>
</dbReference>